<accession>A0ABM6TX74</accession>
<dbReference type="Proteomes" id="UP000240258">
    <property type="component" value="Chromosome"/>
</dbReference>
<sequence length="80" mass="9296">MNRKIFATIKKAEEEKILKLSSSERVEQVNQSLCELMHSHKGDIQLFKALFDITAEFLAAVDEVKSDYFELGRIYKDVEE</sequence>
<proteinExistence type="predicted"/>
<keyword evidence="2" id="KW-1185">Reference proteome</keyword>
<organism evidence="1 2">
    <name type="scientific">Fusobacterium mortiferum ATCC 9817</name>
    <dbReference type="NCBI Taxonomy" id="469616"/>
    <lineage>
        <taxon>Bacteria</taxon>
        <taxon>Fusobacteriati</taxon>
        <taxon>Fusobacteriota</taxon>
        <taxon>Fusobacteriia</taxon>
        <taxon>Fusobacteriales</taxon>
        <taxon>Fusobacteriaceae</taxon>
        <taxon>Fusobacterium</taxon>
    </lineage>
</organism>
<reference evidence="2" key="1">
    <citation type="journal article" date="2018" name="MSphere">
        <title>Fusobacterium Genomics Using MinION and Illumina Sequencing Enables Genome Completion and Correction.</title>
        <authorList>
            <person name="Todd S.M."/>
            <person name="Settlage R.E."/>
            <person name="Lahmers K.K."/>
            <person name="Slade D.J."/>
        </authorList>
    </citation>
    <scope>NUCLEOTIDE SEQUENCE [LARGE SCALE GENOMIC DNA]</scope>
    <source>
        <strain evidence="2">ATCC 9817</strain>
    </source>
</reference>
<evidence type="ECO:0008006" key="3">
    <source>
        <dbReference type="Google" id="ProtNLM"/>
    </source>
</evidence>
<evidence type="ECO:0000313" key="1">
    <source>
        <dbReference type="EMBL" id="AVQ18881.1"/>
    </source>
</evidence>
<evidence type="ECO:0000313" key="2">
    <source>
        <dbReference type="Proteomes" id="UP000240258"/>
    </source>
</evidence>
<gene>
    <name evidence="1" type="ORF">C4N19_07150</name>
</gene>
<name>A0ABM6TX74_FUSMR</name>
<dbReference type="EMBL" id="CP028102">
    <property type="protein sequence ID" value="AVQ18881.1"/>
    <property type="molecule type" value="Genomic_DNA"/>
</dbReference>
<dbReference type="GeneID" id="62763297"/>
<protein>
    <recommendedName>
        <fullName evidence="3">Toxin-antitoxin system, antitoxin component, ribbon-helix-helix domain protein</fullName>
    </recommendedName>
</protein>
<dbReference type="RefSeq" id="WP_005884474.1">
    <property type="nucleotide sequence ID" value="NZ_CP028102.1"/>
</dbReference>